<dbReference type="Proteomes" id="UP001305702">
    <property type="component" value="Chromosome"/>
</dbReference>
<reference evidence="1 2" key="1">
    <citation type="submission" date="2022-02" db="EMBL/GenBank/DDBJ databases">
        <title>Paenibacillus sp. MBLB1776 Whole Genome Shotgun Sequencing.</title>
        <authorList>
            <person name="Hwang C.Y."/>
            <person name="Cho E.-S."/>
            <person name="Seo M.-J."/>
        </authorList>
    </citation>
    <scope>NUCLEOTIDE SEQUENCE [LARGE SCALE GENOMIC DNA]</scope>
    <source>
        <strain evidence="1 2">MBLB1776</strain>
    </source>
</reference>
<proteinExistence type="predicted"/>
<accession>A0AA96LEI8</accession>
<evidence type="ECO:0000313" key="2">
    <source>
        <dbReference type="Proteomes" id="UP001305702"/>
    </source>
</evidence>
<protein>
    <submittedName>
        <fullName evidence="1">Uncharacterized protein</fullName>
    </submittedName>
</protein>
<dbReference type="KEGG" id="paun:MJA45_04625"/>
<keyword evidence="2" id="KW-1185">Reference proteome</keyword>
<sequence length="74" mass="8677">MENYQMLIGVVMEKLGQTYKELKFHYDSLGSVLAEHSPEERKQVPELTTMEDLRETYGELIRTLEDRYPGIRGL</sequence>
<evidence type="ECO:0000313" key="1">
    <source>
        <dbReference type="EMBL" id="WNQ12337.1"/>
    </source>
</evidence>
<organism evidence="1 2">
    <name type="scientific">Paenibacillus aurantius</name>
    <dbReference type="NCBI Taxonomy" id="2918900"/>
    <lineage>
        <taxon>Bacteria</taxon>
        <taxon>Bacillati</taxon>
        <taxon>Bacillota</taxon>
        <taxon>Bacilli</taxon>
        <taxon>Bacillales</taxon>
        <taxon>Paenibacillaceae</taxon>
        <taxon>Paenibacillus</taxon>
    </lineage>
</organism>
<gene>
    <name evidence="1" type="ORF">MJA45_04625</name>
</gene>
<dbReference type="AlphaFoldDB" id="A0AA96LEI8"/>
<dbReference type="RefSeq" id="WP_315606114.1">
    <property type="nucleotide sequence ID" value="NZ_CP130318.1"/>
</dbReference>
<dbReference type="EMBL" id="CP130318">
    <property type="protein sequence ID" value="WNQ12337.1"/>
    <property type="molecule type" value="Genomic_DNA"/>
</dbReference>
<name>A0AA96LEI8_9BACL</name>